<evidence type="ECO:0000313" key="7">
    <source>
        <dbReference type="EMBL" id="VDK30427.1"/>
    </source>
</evidence>
<organism evidence="9">
    <name type="scientific">Gongylonema pulchrum</name>
    <dbReference type="NCBI Taxonomy" id="637853"/>
    <lineage>
        <taxon>Eukaryota</taxon>
        <taxon>Metazoa</taxon>
        <taxon>Ecdysozoa</taxon>
        <taxon>Nematoda</taxon>
        <taxon>Chromadorea</taxon>
        <taxon>Rhabditida</taxon>
        <taxon>Spirurina</taxon>
        <taxon>Spiruromorpha</taxon>
        <taxon>Spiruroidea</taxon>
        <taxon>Gongylonematidae</taxon>
        <taxon>Gongylonema</taxon>
    </lineage>
</organism>
<evidence type="ECO:0000313" key="9">
    <source>
        <dbReference type="WBParaSite" id="GPUH_0000158401-mRNA-1"/>
    </source>
</evidence>
<dbReference type="InterPro" id="IPR036236">
    <property type="entry name" value="Znf_C2H2_sf"/>
</dbReference>
<keyword evidence="8" id="KW-1185">Reference proteome</keyword>
<evidence type="ECO:0000313" key="8">
    <source>
        <dbReference type="Proteomes" id="UP000271098"/>
    </source>
</evidence>
<feature type="domain" description="C2H2-type" evidence="6">
    <location>
        <begin position="65"/>
        <end position="92"/>
    </location>
</feature>
<evidence type="ECO:0000256" key="4">
    <source>
        <dbReference type="ARBA" id="ARBA00022833"/>
    </source>
</evidence>
<accession>A0A183CYN9</accession>
<dbReference type="GO" id="GO:0008270">
    <property type="term" value="F:zinc ion binding"/>
    <property type="evidence" value="ECO:0007669"/>
    <property type="project" value="UniProtKB-KW"/>
</dbReference>
<dbReference type="InterPro" id="IPR013087">
    <property type="entry name" value="Znf_C2H2_type"/>
</dbReference>
<dbReference type="PANTHER" id="PTHR24379:SF121">
    <property type="entry name" value="C2H2-TYPE DOMAIN-CONTAINING PROTEIN"/>
    <property type="match status" value="1"/>
</dbReference>
<keyword evidence="4" id="KW-0862">Zinc</keyword>
<proteinExistence type="predicted"/>
<dbReference type="EMBL" id="UYRT01001972">
    <property type="protein sequence ID" value="VDK30427.1"/>
    <property type="molecule type" value="Genomic_DNA"/>
</dbReference>
<dbReference type="SMART" id="SM00355">
    <property type="entry name" value="ZnF_C2H2"/>
    <property type="match status" value="2"/>
</dbReference>
<evidence type="ECO:0000256" key="1">
    <source>
        <dbReference type="ARBA" id="ARBA00022723"/>
    </source>
</evidence>
<dbReference type="Proteomes" id="UP000271098">
    <property type="component" value="Unassembled WGS sequence"/>
</dbReference>
<dbReference type="Gene3D" id="3.30.160.60">
    <property type="entry name" value="Classic Zinc Finger"/>
    <property type="match status" value="1"/>
</dbReference>
<dbReference type="OrthoDB" id="5576026at2759"/>
<dbReference type="SUPFAM" id="SSF57667">
    <property type="entry name" value="beta-beta-alpha zinc fingers"/>
    <property type="match status" value="1"/>
</dbReference>
<keyword evidence="1" id="KW-0479">Metal-binding</keyword>
<dbReference type="WBParaSite" id="GPUH_0000158401-mRNA-1">
    <property type="protein sequence ID" value="GPUH_0000158401-mRNA-1"/>
    <property type="gene ID" value="GPUH_0000158401"/>
</dbReference>
<evidence type="ECO:0000256" key="5">
    <source>
        <dbReference type="PROSITE-ProRule" id="PRU00042"/>
    </source>
</evidence>
<gene>
    <name evidence="7" type="ORF">GPUH_LOCUS1580</name>
</gene>
<dbReference type="AlphaFoldDB" id="A0A183CYN9"/>
<reference evidence="7 8" key="2">
    <citation type="submission" date="2018-11" db="EMBL/GenBank/DDBJ databases">
        <authorList>
            <consortium name="Pathogen Informatics"/>
        </authorList>
    </citation>
    <scope>NUCLEOTIDE SEQUENCE [LARGE SCALE GENOMIC DNA]</scope>
</reference>
<evidence type="ECO:0000256" key="3">
    <source>
        <dbReference type="ARBA" id="ARBA00022771"/>
    </source>
</evidence>
<dbReference type="PROSITE" id="PS00028">
    <property type="entry name" value="ZINC_FINGER_C2H2_1"/>
    <property type="match status" value="1"/>
</dbReference>
<protein>
    <submittedName>
        <fullName evidence="9">C2H2-type domain-containing protein</fullName>
    </submittedName>
</protein>
<name>A0A183CYN9_9BILA</name>
<dbReference type="PANTHER" id="PTHR24379">
    <property type="entry name" value="KRAB AND ZINC FINGER DOMAIN-CONTAINING"/>
    <property type="match status" value="1"/>
</dbReference>
<keyword evidence="2" id="KW-0677">Repeat</keyword>
<evidence type="ECO:0000256" key="2">
    <source>
        <dbReference type="ARBA" id="ARBA00022737"/>
    </source>
</evidence>
<sequence length="123" mass="14271">MVPVFGEIVADRKRAILRPVSGSSRSSKENSRSMHSCPFCAYRTPLSQRMRSHLAAHENCQEQMYECDECLVQFTEKSNMLRHRLQHSGIKPCRCKFCPKTFFRNDQVMFSNKICVFSAANFQ</sequence>
<dbReference type="PROSITE" id="PS50157">
    <property type="entry name" value="ZINC_FINGER_C2H2_2"/>
    <property type="match status" value="1"/>
</dbReference>
<evidence type="ECO:0000259" key="6">
    <source>
        <dbReference type="PROSITE" id="PS50157"/>
    </source>
</evidence>
<keyword evidence="3 5" id="KW-0863">Zinc-finger</keyword>
<reference evidence="9" key="1">
    <citation type="submission" date="2016-06" db="UniProtKB">
        <authorList>
            <consortium name="WormBaseParasite"/>
        </authorList>
    </citation>
    <scope>IDENTIFICATION</scope>
</reference>